<accession>A0A382TYZ6</accession>
<evidence type="ECO:0000313" key="1">
    <source>
        <dbReference type="EMBL" id="SVD27270.1"/>
    </source>
</evidence>
<name>A0A382TYZ6_9ZZZZ</name>
<dbReference type="EMBL" id="UINC01140241">
    <property type="protein sequence ID" value="SVD27270.1"/>
    <property type="molecule type" value="Genomic_DNA"/>
</dbReference>
<dbReference type="AlphaFoldDB" id="A0A382TYZ6"/>
<organism evidence="1">
    <name type="scientific">marine metagenome</name>
    <dbReference type="NCBI Taxonomy" id="408172"/>
    <lineage>
        <taxon>unclassified sequences</taxon>
        <taxon>metagenomes</taxon>
        <taxon>ecological metagenomes</taxon>
    </lineage>
</organism>
<gene>
    <name evidence="1" type="ORF">METZ01_LOCUS380124</name>
</gene>
<proteinExistence type="predicted"/>
<protein>
    <submittedName>
        <fullName evidence="1">Uncharacterized protein</fullName>
    </submittedName>
</protein>
<sequence length="42" mass="4458">PALMPSVGLEAVTRAFAKIIDGVNTLSLEKLQRTPTARPVVP</sequence>
<reference evidence="1" key="1">
    <citation type="submission" date="2018-05" db="EMBL/GenBank/DDBJ databases">
        <authorList>
            <person name="Lanie J.A."/>
            <person name="Ng W.-L."/>
            <person name="Kazmierczak K.M."/>
            <person name="Andrzejewski T.M."/>
            <person name="Davidsen T.M."/>
            <person name="Wayne K.J."/>
            <person name="Tettelin H."/>
            <person name="Glass J.I."/>
            <person name="Rusch D."/>
            <person name="Podicherti R."/>
            <person name="Tsui H.-C.T."/>
            <person name="Winkler M.E."/>
        </authorList>
    </citation>
    <scope>NUCLEOTIDE SEQUENCE</scope>
</reference>
<feature type="non-terminal residue" evidence="1">
    <location>
        <position position="1"/>
    </location>
</feature>